<dbReference type="GO" id="GO:0070628">
    <property type="term" value="F:proteasome binding"/>
    <property type="evidence" value="ECO:0007669"/>
    <property type="project" value="InterPro"/>
</dbReference>
<keyword evidence="10" id="KW-0472">Membrane</keyword>
<dbReference type="GeneID" id="25292373"/>
<dbReference type="GO" id="GO:0006506">
    <property type="term" value="P:GPI anchor biosynthetic process"/>
    <property type="evidence" value="ECO:0007669"/>
    <property type="project" value="UniProtKB-UniPathway"/>
</dbReference>
<evidence type="ECO:0000256" key="3">
    <source>
        <dbReference type="ARBA" id="ARBA00005739"/>
    </source>
</evidence>
<evidence type="ECO:0000256" key="10">
    <source>
        <dbReference type="SAM" id="Phobius"/>
    </source>
</evidence>
<keyword evidence="10" id="KW-1133">Transmembrane helix</keyword>
<dbReference type="InterPro" id="IPR016024">
    <property type="entry name" value="ARM-type_fold"/>
</dbReference>
<protein>
    <submittedName>
        <fullName evidence="15">Uncharacterized protein</fullName>
    </submittedName>
</protein>
<keyword evidence="5" id="KW-0677">Repeat</keyword>
<evidence type="ECO:0000256" key="2">
    <source>
        <dbReference type="ARBA" id="ARBA00004496"/>
    </source>
</evidence>
<dbReference type="PANTHER" id="PTHR32170">
    <property type="entry name" value="PROTEASOME ACTIVATOR COMPLEX SUBUNIT 4"/>
    <property type="match status" value="1"/>
</dbReference>
<dbReference type="InterPro" id="IPR055455">
    <property type="entry name" value="HEAT_PSME4"/>
</dbReference>
<organism evidence="15 16">
    <name type="scientific">Rhinocladiella mackenziei CBS 650.93</name>
    <dbReference type="NCBI Taxonomy" id="1442369"/>
    <lineage>
        <taxon>Eukaryota</taxon>
        <taxon>Fungi</taxon>
        <taxon>Dikarya</taxon>
        <taxon>Ascomycota</taxon>
        <taxon>Pezizomycotina</taxon>
        <taxon>Eurotiomycetes</taxon>
        <taxon>Chaetothyriomycetidae</taxon>
        <taxon>Chaetothyriales</taxon>
        <taxon>Herpotrichiellaceae</taxon>
        <taxon>Rhinocladiella</taxon>
    </lineage>
</organism>
<dbReference type="Pfam" id="PF11919">
    <property type="entry name" value="PSME4_C"/>
    <property type="match status" value="1"/>
</dbReference>
<feature type="domain" description="Proteasome activator Blm10 N-terminal" evidence="13">
    <location>
        <begin position="515"/>
        <end position="587"/>
    </location>
</feature>
<dbReference type="HOGENOM" id="CLU_000772_0_0_1"/>
<dbReference type="GO" id="GO:0000009">
    <property type="term" value="F:alpha-1,6-mannosyltransferase activity"/>
    <property type="evidence" value="ECO:0007669"/>
    <property type="project" value="InterPro"/>
</dbReference>
<dbReference type="STRING" id="1442369.A0A0D2IT07"/>
<accession>A0A0D2IT07</accession>
<evidence type="ECO:0000256" key="8">
    <source>
        <dbReference type="ARBA" id="ARBA00023242"/>
    </source>
</evidence>
<feature type="transmembrane region" description="Helical" evidence="10">
    <location>
        <begin position="212"/>
        <end position="232"/>
    </location>
</feature>
<evidence type="ECO:0000256" key="9">
    <source>
        <dbReference type="SAM" id="MobiDB-lite"/>
    </source>
</evidence>
<keyword evidence="8" id="KW-0539">Nucleus</keyword>
<evidence type="ECO:0000259" key="14">
    <source>
        <dbReference type="Pfam" id="PF23096"/>
    </source>
</evidence>
<feature type="compositionally biased region" description="Polar residues" evidence="9">
    <location>
        <begin position="2360"/>
        <end position="2371"/>
    </location>
</feature>
<keyword evidence="10" id="KW-0812">Transmembrane</keyword>
<feature type="domain" description="Proteasome activator Blm10 middle HEAT repeats region" evidence="12">
    <location>
        <begin position="875"/>
        <end position="1401"/>
    </location>
</feature>
<feature type="transmembrane region" description="Helical" evidence="10">
    <location>
        <begin position="188"/>
        <end position="205"/>
    </location>
</feature>
<feature type="region of interest" description="Disordered" evidence="9">
    <location>
        <begin position="1424"/>
        <end position="1451"/>
    </location>
</feature>
<dbReference type="InterPro" id="IPR032372">
    <property type="entry name" value="Blm10_N"/>
</dbReference>
<dbReference type="PANTHER" id="PTHR32170:SF3">
    <property type="entry name" value="PROTEASOME ACTIVATOR COMPLEX SUBUNIT 4"/>
    <property type="match status" value="1"/>
</dbReference>
<dbReference type="InterPro" id="IPR032430">
    <property type="entry name" value="Blm10_mid"/>
</dbReference>
<feature type="domain" description="Proteasome activator complex subunit 4-like HEAT repeat-like" evidence="14">
    <location>
        <begin position="1860"/>
        <end position="2069"/>
    </location>
</feature>
<name>A0A0D2IT07_9EURO</name>
<evidence type="ECO:0000256" key="4">
    <source>
        <dbReference type="ARBA" id="ARBA00022490"/>
    </source>
</evidence>
<evidence type="ECO:0000313" key="16">
    <source>
        <dbReference type="Proteomes" id="UP000053617"/>
    </source>
</evidence>
<evidence type="ECO:0000256" key="7">
    <source>
        <dbReference type="ARBA" id="ARBA00023204"/>
    </source>
</evidence>
<dbReference type="EMBL" id="KN847477">
    <property type="protein sequence ID" value="KIX06326.1"/>
    <property type="molecule type" value="Genomic_DNA"/>
</dbReference>
<dbReference type="GO" id="GO:0006281">
    <property type="term" value="P:DNA repair"/>
    <property type="evidence" value="ECO:0007669"/>
    <property type="project" value="UniProtKB-KW"/>
</dbReference>
<sequence length="2466" mass="277239">MNLLSHHTRDHPLLSLFVFFVAWKSLIVLVTLFSPGVGYDTSTSLLSWGEDAHRVVSNTPDAMQNRWMKFVRWDAVYFTHLAEKGHVYEQEWAFGIGLSTAISWLAQLDLFPDLSEWGISTKTPLTLVAGALLSHAAHWLSVVQLWALTTNLLGTDKNSHSALPFYAAALHVFSPAGIFLSAPYCESAFAFLSMSGFLGFVNAVHHFHQARAFAGCTTMISAALSFSIATLIRSNGILAGIPYLVDAVTTSLAILFQGLSLTRLCRLMSVVAGGILVGVGLLHPQVLAYKEYCVGRSPAERRSWCEATIPSIFSFVQSHYWNVGPFRYWTVSNIPLFLLAAPTLWLLIYSAMDVLRNPQTILASSTTTSSASVTTHGRLVAMSLALPQLVLAVLALTSYHVQIITRLCSGYPLWYIWLATKAQNHAQCTSSVIRWMVIYALVQAGLYALSPLSSQEEFKTRQRSQLHQRKASPYGVMGLTNTALTSFIQPLQIMENHKQHMEEVMNGSHGKPGLEISRATSPAGTIAMDNGQTTDAENQVKRNRPRTYPYFTTLPYPVEDEAQRQKNLAEILKHLYIAIQASDFTPGAVHWTRELRSWLSLKFDPTKEQRVKLVKLYYELSLAPGIDPGVGERFASMFMLLTKRKHYLRPLKDLTLDWRPLFRELKVFVLPSESGLMQTTNLKRNIKTLTKITSFAQLYFDPEDVPAMLEELLPHFTMSSAEGAFVVIGLLNMLLPTAPPPPNRSDLAPQQFLPTFFHLWSLVNRSRTADVAFLDLFSRVARDLLPCGHVDFSEFGIFTSEQSTLITTAVLRLLEIPVGQSTSPYSALVDLSAGMGILLDRDSRKHPVSHHIARWFVMSMSPACLKKKTSVLSLLETLIQAIETFFHPSNSGSWTRTLAQLVFYLADFFVMRWNREHNGEMDVPEDRRLDEALRKRFVLCLREVIFMGIYAKSGTAMSYSLSTLQALAFLEPDLILPGALQRIYPSMQGLVEVHRTISSLRSLQALARTMVRTKGYRCHITALLGLALPGIDANDLEKTLYTLSFFANVCYNIPFQDLSQGREDIQGNVLAMEWITGEMERMEQEGVGVELDYASLNEKDEEMILASSTAGFGEFVTSFLGRVFTLLENLPDAARIRSGSPEENIVNTLPAAFMPLLASLSPELFDLALNKIVDFVANHVIHQSRDAMAFICNCLCKVDPEKALAKFVPVLIGAIRTEIDENGAGSTRNAASDVLPRDRGLVWNISMLSMCVVHVGSAVLKYKQELFDIAVYMQQKCKGMPTVHVSNYVHHLLLNLTVTYTADYALYEPEKLENGVSAELWGMAEPPATIRPKWHVPCKEEIDFAVELFQNQAEGALQHLQRLINGTSSIKRDGSGKEWSDEVSRNLVLLRLLLAGVSVLFDSNGVNEGLTTTAAGLDADVSMSQANGHAPEEGSDAVDTDASLDGTDETSIKPSFQYPCGQLLHPGDENYRRLHQLRQDVGRVLHDVHDFLTREGEDDVSSFAPLYTAYRSWFVDVGIERSAHVLDRVTRLLHADEQPYKVSGVRKDYPRSILVRRANVYHTQRLRHNAAPRPRSELDERLLLDLAESAVSLYTEVRRNAQSAGESALKVVFGARLFVIPPLLAAFQKAVERNDFPRIKGGLFALLFGSLAKTVGRHWKYTPAVIKTFIEASTADKPSIQKLCSGGLFQVMDYGRPGDRMAIIDRAVVDPFHPDDDVEDKISKKKAFILSKRANIEKKKAELAEELIELGRVSHWKKATRVATIVMSLGMRFDHIASDNMIDLITRGTVDPHPGLRGLYSQGLVALFTMTDVRAVCNHDYANYIQALQDFPAKVEVETHADDPSWTDTYLKAFSQPEADVYIDHDYPGWLVWSKNIPGYKANVQSDIKYDEVEWKKRAAIGKLLDREWFVTFFKYLKQEPRDQSADKFRMASAAMLTYAFELVIRDGLAVATFDDIKEETLSVFEDGSDKHQHRATAEILAGLVTSVTDNSIERRTMVWEFAFPIVQRVFSDGLTPENSGYWTTFLHMILQARDPRRAWPLVEWLTNFRLDMESNAAFKESSKIHLLHQVIMDAGWHFQLDKPITEDFLSHIDHPYKGVREAMAHTLATITRTRYHESFKDVNELIGAQKSAGSIGKQPYLPTQEFDETMYEVFRRLEKWRHERVPGQQTPSPYTSGSKTILLWLDSMLSSYECTQLLKYFPDPFTEQFLHMMDVKEDPELQSLAYHVFRHLPNIPHRIGEDQRLIDSLIRIGRTSPSWHQRLRVMINMQIVFFRRLFLLSEESKQTLFDCVAEMLEDTQHEVRAGAATTLSGMIRCSSLELRERMITQLRDRFTKMLIDNPLPKKPKGQLAGVAGLSSARTSGSNTPTPEAQRLVVVRHAAVLGLGALIQAFPYSSPPPAWMPDVLVTLSSKAANDPATVGNSVKSIISDFKKTRQDTWHIDVKAFKPEQIEDLSGVLWKSYFA</sequence>
<keyword evidence="4" id="KW-0963">Cytoplasm</keyword>
<feature type="transmembrane region" description="Helical" evidence="10">
    <location>
        <begin position="328"/>
        <end position="349"/>
    </location>
</feature>
<dbReference type="GO" id="GO:0005829">
    <property type="term" value="C:cytosol"/>
    <property type="evidence" value="ECO:0007669"/>
    <property type="project" value="TreeGrafter"/>
</dbReference>
<proteinExistence type="inferred from homology"/>
<feature type="transmembrane region" description="Helical" evidence="10">
    <location>
        <begin position="379"/>
        <end position="397"/>
    </location>
</feature>
<comment type="similarity">
    <text evidence="3">Belongs to the BLM10 family.</text>
</comment>
<dbReference type="Pfam" id="PF16547">
    <property type="entry name" value="BLM10_N"/>
    <property type="match status" value="1"/>
</dbReference>
<dbReference type="UniPathway" id="UPA00196"/>
<feature type="transmembrane region" description="Helical" evidence="10">
    <location>
        <begin position="125"/>
        <end position="149"/>
    </location>
</feature>
<gene>
    <name evidence="15" type="ORF">Z518_04302</name>
</gene>
<keyword evidence="16" id="KW-1185">Reference proteome</keyword>
<dbReference type="RefSeq" id="XP_013273462.1">
    <property type="nucleotide sequence ID" value="XM_013418008.1"/>
</dbReference>
<dbReference type="Pfam" id="PF04188">
    <property type="entry name" value="Mannosyl_trans2"/>
    <property type="match status" value="1"/>
</dbReference>
<dbReference type="Gene3D" id="1.10.287.2210">
    <property type="match status" value="1"/>
</dbReference>
<dbReference type="OrthoDB" id="17907at2759"/>
<dbReference type="VEuPathDB" id="FungiDB:Z518_04302"/>
<dbReference type="Pfam" id="PF23096">
    <property type="entry name" value="HEAT_PSME4"/>
    <property type="match status" value="1"/>
</dbReference>
<evidence type="ECO:0000256" key="5">
    <source>
        <dbReference type="ARBA" id="ARBA00022737"/>
    </source>
</evidence>
<dbReference type="GO" id="GO:0005634">
    <property type="term" value="C:nucleus"/>
    <property type="evidence" value="ECO:0007669"/>
    <property type="project" value="UniProtKB-SubCell"/>
</dbReference>
<feature type="domain" description="Proteasome activator complex subunit 4 C-terminal" evidence="11">
    <location>
        <begin position="2379"/>
        <end position="2466"/>
    </location>
</feature>
<evidence type="ECO:0000256" key="6">
    <source>
        <dbReference type="ARBA" id="ARBA00022763"/>
    </source>
</evidence>
<feature type="transmembrane region" description="Helical" evidence="10">
    <location>
        <begin position="238"/>
        <end position="257"/>
    </location>
</feature>
<keyword evidence="6" id="KW-0227">DNA damage</keyword>
<evidence type="ECO:0000259" key="13">
    <source>
        <dbReference type="Pfam" id="PF16547"/>
    </source>
</evidence>
<feature type="transmembrane region" description="Helical" evidence="10">
    <location>
        <begin position="161"/>
        <end position="182"/>
    </location>
</feature>
<dbReference type="GO" id="GO:0010499">
    <property type="term" value="P:proteasomal ubiquitin-independent protein catabolic process"/>
    <property type="evidence" value="ECO:0007669"/>
    <property type="project" value="TreeGrafter"/>
</dbReference>
<reference evidence="15 16" key="1">
    <citation type="submission" date="2015-01" db="EMBL/GenBank/DDBJ databases">
        <title>The Genome Sequence of Rhinocladiella mackenzie CBS 650.93.</title>
        <authorList>
            <consortium name="The Broad Institute Genomics Platform"/>
            <person name="Cuomo C."/>
            <person name="de Hoog S."/>
            <person name="Gorbushina A."/>
            <person name="Stielow B."/>
            <person name="Teixiera M."/>
            <person name="Abouelleil A."/>
            <person name="Chapman S.B."/>
            <person name="Priest M."/>
            <person name="Young S.K."/>
            <person name="Wortman J."/>
            <person name="Nusbaum C."/>
            <person name="Birren B."/>
        </authorList>
    </citation>
    <scope>NUCLEOTIDE SEQUENCE [LARGE SCALE GENOMIC DNA]</scope>
    <source>
        <strain evidence="15 16">CBS 650.93</strain>
    </source>
</reference>
<dbReference type="GO" id="GO:0016020">
    <property type="term" value="C:membrane"/>
    <property type="evidence" value="ECO:0007669"/>
    <property type="project" value="GOC"/>
</dbReference>
<evidence type="ECO:0000259" key="12">
    <source>
        <dbReference type="Pfam" id="PF16507"/>
    </source>
</evidence>
<dbReference type="GO" id="GO:0004376">
    <property type="term" value="F:GPI mannosyltransferase activity"/>
    <property type="evidence" value="ECO:0007669"/>
    <property type="project" value="InterPro"/>
</dbReference>
<dbReference type="InterPro" id="IPR021843">
    <property type="entry name" value="PSME4_C"/>
</dbReference>
<evidence type="ECO:0000259" key="11">
    <source>
        <dbReference type="Pfam" id="PF11919"/>
    </source>
</evidence>
<evidence type="ECO:0000313" key="15">
    <source>
        <dbReference type="EMBL" id="KIX06326.1"/>
    </source>
</evidence>
<dbReference type="InterPro" id="IPR035309">
    <property type="entry name" value="PSME4"/>
</dbReference>
<keyword evidence="7" id="KW-0234">DNA repair</keyword>
<evidence type="ECO:0000256" key="1">
    <source>
        <dbReference type="ARBA" id="ARBA00004123"/>
    </source>
</evidence>
<dbReference type="InterPro" id="IPR007315">
    <property type="entry name" value="PIG-V/Gpi18"/>
</dbReference>
<feature type="transmembrane region" description="Helical" evidence="10">
    <location>
        <begin position="12"/>
        <end position="33"/>
    </location>
</feature>
<dbReference type="SUPFAM" id="SSF48371">
    <property type="entry name" value="ARM repeat"/>
    <property type="match status" value="1"/>
</dbReference>
<dbReference type="Pfam" id="PF16507">
    <property type="entry name" value="HEAT_PSME4_mid"/>
    <property type="match status" value="1"/>
</dbReference>
<dbReference type="Proteomes" id="UP000053617">
    <property type="component" value="Unassembled WGS sequence"/>
</dbReference>
<dbReference type="GO" id="GO:0016504">
    <property type="term" value="F:peptidase activator activity"/>
    <property type="evidence" value="ECO:0007669"/>
    <property type="project" value="InterPro"/>
</dbReference>
<feature type="transmembrane region" description="Helical" evidence="10">
    <location>
        <begin position="264"/>
        <end position="282"/>
    </location>
</feature>
<comment type="subcellular location">
    <subcellularLocation>
        <location evidence="2">Cytoplasm</location>
    </subcellularLocation>
    <subcellularLocation>
        <location evidence="1">Nucleus</location>
    </subcellularLocation>
</comment>
<feature type="region of interest" description="Disordered" evidence="9">
    <location>
        <begin position="2349"/>
        <end position="2372"/>
    </location>
</feature>